<evidence type="ECO:0000313" key="2">
    <source>
        <dbReference type="Proteomes" id="UP000299102"/>
    </source>
</evidence>
<keyword evidence="2" id="KW-1185">Reference proteome</keyword>
<sequence length="193" mass="21755">MEQILPSRTWTNYELNHIPLSFPVPVLSSMPITLTLDSDCSPTYDSEFVLGNISQVQISVSAAAPAPPPRTLAENRFFIVPRIILASGGVFPYRRCCYFRACGERTSAPRRVARPQHGRTRDCARGKRVRHRGPRLMARGVRALRDTFVSGEQWARRRPSSYARTLEVGVRGCRRDLEAEIGPTPRLRQLSPP</sequence>
<dbReference type="Proteomes" id="UP000299102">
    <property type="component" value="Unassembled WGS sequence"/>
</dbReference>
<comment type="caution">
    <text evidence="1">The sequence shown here is derived from an EMBL/GenBank/DDBJ whole genome shotgun (WGS) entry which is preliminary data.</text>
</comment>
<organism evidence="1 2">
    <name type="scientific">Eumeta variegata</name>
    <name type="common">Bagworm moth</name>
    <name type="synonym">Eumeta japonica</name>
    <dbReference type="NCBI Taxonomy" id="151549"/>
    <lineage>
        <taxon>Eukaryota</taxon>
        <taxon>Metazoa</taxon>
        <taxon>Ecdysozoa</taxon>
        <taxon>Arthropoda</taxon>
        <taxon>Hexapoda</taxon>
        <taxon>Insecta</taxon>
        <taxon>Pterygota</taxon>
        <taxon>Neoptera</taxon>
        <taxon>Endopterygota</taxon>
        <taxon>Lepidoptera</taxon>
        <taxon>Glossata</taxon>
        <taxon>Ditrysia</taxon>
        <taxon>Tineoidea</taxon>
        <taxon>Psychidae</taxon>
        <taxon>Oiketicinae</taxon>
        <taxon>Eumeta</taxon>
    </lineage>
</organism>
<gene>
    <name evidence="1" type="ORF">EVAR_11210_1</name>
</gene>
<accession>A0A4C1U4G0</accession>
<proteinExistence type="predicted"/>
<evidence type="ECO:0000313" key="1">
    <source>
        <dbReference type="EMBL" id="GBP21179.1"/>
    </source>
</evidence>
<protein>
    <submittedName>
        <fullName evidence="1">Uncharacterized protein</fullName>
    </submittedName>
</protein>
<name>A0A4C1U4G0_EUMVA</name>
<reference evidence="1 2" key="1">
    <citation type="journal article" date="2019" name="Commun. Biol.">
        <title>The bagworm genome reveals a unique fibroin gene that provides high tensile strength.</title>
        <authorList>
            <person name="Kono N."/>
            <person name="Nakamura H."/>
            <person name="Ohtoshi R."/>
            <person name="Tomita M."/>
            <person name="Numata K."/>
            <person name="Arakawa K."/>
        </authorList>
    </citation>
    <scope>NUCLEOTIDE SEQUENCE [LARGE SCALE GENOMIC DNA]</scope>
</reference>
<dbReference type="EMBL" id="BGZK01000125">
    <property type="protein sequence ID" value="GBP21179.1"/>
    <property type="molecule type" value="Genomic_DNA"/>
</dbReference>
<dbReference type="AlphaFoldDB" id="A0A4C1U4G0"/>